<dbReference type="PROSITE" id="PS00086">
    <property type="entry name" value="CYTOCHROME_P450"/>
    <property type="match status" value="1"/>
</dbReference>
<dbReference type="GO" id="GO:0020037">
    <property type="term" value="F:heme binding"/>
    <property type="evidence" value="ECO:0007669"/>
    <property type="project" value="InterPro"/>
</dbReference>
<protein>
    <submittedName>
        <fullName evidence="10">Uncharacterized protein</fullName>
    </submittedName>
</protein>
<dbReference type="HOGENOM" id="CLU_001570_27_0_1"/>
<dbReference type="STRING" id="1051891.A0A0C3QH69"/>
<evidence type="ECO:0000256" key="7">
    <source>
        <dbReference type="ARBA" id="ARBA00023033"/>
    </source>
</evidence>
<proteinExistence type="inferred from homology"/>
<keyword evidence="4 8" id="KW-0479">Metal-binding</keyword>
<comment type="cofactor">
    <cofactor evidence="1 8">
        <name>heme</name>
        <dbReference type="ChEBI" id="CHEBI:30413"/>
    </cofactor>
</comment>
<keyword evidence="7 9" id="KW-0503">Monooxygenase</keyword>
<evidence type="ECO:0000256" key="8">
    <source>
        <dbReference type="PIRSR" id="PIRSR602401-1"/>
    </source>
</evidence>
<dbReference type="AlphaFoldDB" id="A0A0C3QH69"/>
<reference evidence="11" key="2">
    <citation type="submission" date="2015-01" db="EMBL/GenBank/DDBJ databases">
        <title>Evolutionary Origins and Diversification of the Mycorrhizal Mutualists.</title>
        <authorList>
            <consortium name="DOE Joint Genome Institute"/>
            <consortium name="Mycorrhizal Genomics Consortium"/>
            <person name="Kohler A."/>
            <person name="Kuo A."/>
            <person name="Nagy L.G."/>
            <person name="Floudas D."/>
            <person name="Copeland A."/>
            <person name="Barry K.W."/>
            <person name="Cichocki N."/>
            <person name="Veneault-Fourrey C."/>
            <person name="LaButti K."/>
            <person name="Lindquist E.A."/>
            <person name="Lipzen A."/>
            <person name="Lundell T."/>
            <person name="Morin E."/>
            <person name="Murat C."/>
            <person name="Riley R."/>
            <person name="Ohm R."/>
            <person name="Sun H."/>
            <person name="Tunlid A."/>
            <person name="Henrissat B."/>
            <person name="Grigoriev I.V."/>
            <person name="Hibbett D.S."/>
            <person name="Martin F."/>
        </authorList>
    </citation>
    <scope>NUCLEOTIDE SEQUENCE [LARGE SCALE GENOMIC DNA]</scope>
    <source>
        <strain evidence="11">MUT 4182</strain>
    </source>
</reference>
<dbReference type="PANTHER" id="PTHR24287:SF1">
    <property type="entry name" value="P450, PUTATIVE (EUROFUNG)-RELATED"/>
    <property type="match status" value="1"/>
</dbReference>
<dbReference type="GO" id="GO:0005506">
    <property type="term" value="F:iron ion binding"/>
    <property type="evidence" value="ECO:0007669"/>
    <property type="project" value="InterPro"/>
</dbReference>
<evidence type="ECO:0000256" key="1">
    <source>
        <dbReference type="ARBA" id="ARBA00001971"/>
    </source>
</evidence>
<comment type="similarity">
    <text evidence="2 9">Belongs to the cytochrome P450 family.</text>
</comment>
<dbReference type="GO" id="GO:0004497">
    <property type="term" value="F:monooxygenase activity"/>
    <property type="evidence" value="ECO:0007669"/>
    <property type="project" value="UniProtKB-KW"/>
</dbReference>
<keyword evidence="6 8" id="KW-0408">Iron</keyword>
<dbReference type="PANTHER" id="PTHR24287">
    <property type="entry name" value="P450, PUTATIVE (EUROFUNG)-RELATED"/>
    <property type="match status" value="1"/>
</dbReference>
<dbReference type="SUPFAM" id="SSF48264">
    <property type="entry name" value="Cytochrome P450"/>
    <property type="match status" value="1"/>
</dbReference>
<organism evidence="10 11">
    <name type="scientific">Tulasnella calospora MUT 4182</name>
    <dbReference type="NCBI Taxonomy" id="1051891"/>
    <lineage>
        <taxon>Eukaryota</taxon>
        <taxon>Fungi</taxon>
        <taxon>Dikarya</taxon>
        <taxon>Basidiomycota</taxon>
        <taxon>Agaricomycotina</taxon>
        <taxon>Agaricomycetes</taxon>
        <taxon>Cantharellales</taxon>
        <taxon>Tulasnellaceae</taxon>
        <taxon>Tulasnella</taxon>
    </lineage>
</organism>
<dbReference type="OrthoDB" id="1470350at2759"/>
<evidence type="ECO:0000256" key="4">
    <source>
        <dbReference type="ARBA" id="ARBA00022723"/>
    </source>
</evidence>
<dbReference type="InterPro" id="IPR002401">
    <property type="entry name" value="Cyt_P450_E_grp-I"/>
</dbReference>
<evidence type="ECO:0000256" key="9">
    <source>
        <dbReference type="RuleBase" id="RU000461"/>
    </source>
</evidence>
<dbReference type="PRINTS" id="PR00463">
    <property type="entry name" value="EP450I"/>
</dbReference>
<evidence type="ECO:0000313" key="11">
    <source>
        <dbReference type="Proteomes" id="UP000054248"/>
    </source>
</evidence>
<accession>A0A0C3QH69</accession>
<evidence type="ECO:0000256" key="5">
    <source>
        <dbReference type="ARBA" id="ARBA00023002"/>
    </source>
</evidence>
<evidence type="ECO:0000256" key="2">
    <source>
        <dbReference type="ARBA" id="ARBA00010617"/>
    </source>
</evidence>
<reference evidence="10 11" key="1">
    <citation type="submission" date="2014-04" db="EMBL/GenBank/DDBJ databases">
        <authorList>
            <consortium name="DOE Joint Genome Institute"/>
            <person name="Kuo A."/>
            <person name="Girlanda M."/>
            <person name="Perotto S."/>
            <person name="Kohler A."/>
            <person name="Nagy L.G."/>
            <person name="Floudas D."/>
            <person name="Copeland A."/>
            <person name="Barry K.W."/>
            <person name="Cichocki N."/>
            <person name="Veneault-Fourrey C."/>
            <person name="LaButti K."/>
            <person name="Lindquist E.A."/>
            <person name="Lipzen A."/>
            <person name="Lundell T."/>
            <person name="Morin E."/>
            <person name="Murat C."/>
            <person name="Sun H."/>
            <person name="Tunlid A."/>
            <person name="Henrissat B."/>
            <person name="Grigoriev I.V."/>
            <person name="Hibbett D.S."/>
            <person name="Martin F."/>
            <person name="Nordberg H.P."/>
            <person name="Cantor M.N."/>
            <person name="Hua S.X."/>
        </authorList>
    </citation>
    <scope>NUCLEOTIDE SEQUENCE [LARGE SCALE GENOMIC DNA]</scope>
    <source>
        <strain evidence="10 11">MUT 4182</strain>
    </source>
</reference>
<dbReference type="InterPro" id="IPR047146">
    <property type="entry name" value="Cyt_P450_E_CYP52_fungi"/>
</dbReference>
<dbReference type="Gene3D" id="1.10.630.10">
    <property type="entry name" value="Cytochrome P450"/>
    <property type="match status" value="1"/>
</dbReference>
<name>A0A0C3QH69_9AGAM</name>
<feature type="binding site" description="axial binding residue" evidence="8">
    <location>
        <position position="533"/>
    </location>
    <ligand>
        <name>heme</name>
        <dbReference type="ChEBI" id="CHEBI:30413"/>
    </ligand>
    <ligandPart>
        <name>Fe</name>
        <dbReference type="ChEBI" id="CHEBI:18248"/>
    </ligandPart>
</feature>
<keyword evidence="11" id="KW-1185">Reference proteome</keyword>
<dbReference type="PRINTS" id="PR00385">
    <property type="entry name" value="P450"/>
</dbReference>
<keyword evidence="3 8" id="KW-0349">Heme</keyword>
<dbReference type="GO" id="GO:0016705">
    <property type="term" value="F:oxidoreductase activity, acting on paired donors, with incorporation or reduction of molecular oxygen"/>
    <property type="evidence" value="ECO:0007669"/>
    <property type="project" value="InterPro"/>
</dbReference>
<keyword evidence="5 9" id="KW-0560">Oxidoreductase</keyword>
<dbReference type="InterPro" id="IPR001128">
    <property type="entry name" value="Cyt_P450"/>
</dbReference>
<sequence length="607" mass="69064">MVDLTYRIWLIKSLARLFVPPLASVALVLRTLDRTKGAHLHPAYQVALYLLSLPVYWTAWIQLTRWNENRRARKHGAKLPPIIEGRKLGNIDVLKRRVFMGVSKEDDGLNENACRFGQGFTEDYAGTIIDELLDEAGVDTARLSFLWSDRLITRDHDVLKYMLSTGFNDFEKGPQSIMRFGSFLGTGILGSDGERAKYHRAVARPHFARERISDYECFSRHSDKLLAIIQAHSISDTPLDVQDVFGRFTMDAAEEFLFGNHDFATLDLPLPKAGQTEEGVKGSALEGVFGRFVQAFEQGQTNAVNRLGKGNYGWTITEFFSDKQMPIAKTMEEYLEPLAAAAIKRKKEREAKGEEESREHQSFLDHLVASTNDVTLIKDQLRNILLAARDTTAQLLSFTCYCLALKPEIMDRLRQEILSAYGDTTIPTYDDLKKQKYLRAVLDETLRLFPPVPINVRHSKHDVVIPTREGGLYIPRGDFTCIYSTISIQRRKDLWGDDAEEYNPERWMDPERARKTASDPFMFLPFNGGPRICLGQQFAYNEASFVLFRILQKFSRITLAQDEAAPASALPPASWKEAKGRKGVEKVWPKTALTLYSKGGMWMRLHH</sequence>
<dbReference type="InterPro" id="IPR017972">
    <property type="entry name" value="Cyt_P450_CS"/>
</dbReference>
<evidence type="ECO:0000313" key="10">
    <source>
        <dbReference type="EMBL" id="KIO25816.1"/>
    </source>
</evidence>
<dbReference type="EMBL" id="KN823035">
    <property type="protein sequence ID" value="KIO25816.1"/>
    <property type="molecule type" value="Genomic_DNA"/>
</dbReference>
<evidence type="ECO:0000256" key="3">
    <source>
        <dbReference type="ARBA" id="ARBA00022617"/>
    </source>
</evidence>
<dbReference type="InterPro" id="IPR036396">
    <property type="entry name" value="Cyt_P450_sf"/>
</dbReference>
<dbReference type="Proteomes" id="UP000054248">
    <property type="component" value="Unassembled WGS sequence"/>
</dbReference>
<dbReference type="Pfam" id="PF00067">
    <property type="entry name" value="p450"/>
    <property type="match status" value="1"/>
</dbReference>
<gene>
    <name evidence="10" type="ORF">M407DRAFT_24871</name>
</gene>
<evidence type="ECO:0000256" key="6">
    <source>
        <dbReference type="ARBA" id="ARBA00023004"/>
    </source>
</evidence>